<evidence type="ECO:0000256" key="1">
    <source>
        <dbReference type="SAM" id="SignalP"/>
    </source>
</evidence>
<dbReference type="Proteomes" id="UP000298664">
    <property type="component" value="Chromosome Linear"/>
</dbReference>
<feature type="chain" id="PRO_5042084552" evidence="1">
    <location>
        <begin position="24"/>
        <end position="198"/>
    </location>
</feature>
<keyword evidence="1" id="KW-0732">Signal</keyword>
<sequence length="198" mass="21871">MTVLTLAKTLLCVSLLLPVTALAIEEFPARDQIALMGVAKKGDLVGKAKKTREVDARPAMPGEIVITFIKGQGVETRSKPAEEGDWVVRNRCEETGNEEILVKAKNFPQRYGEPLSGSDRSGYRAFKPKSAEMDYFIVPDEWGAFNFKAPWGEMMVALPGDAIVQVPSDESDTYRVARPAFECTYEIVVPAKMVTAQR</sequence>
<feature type="signal peptide" evidence="1">
    <location>
        <begin position="1"/>
        <end position="23"/>
    </location>
</feature>
<accession>A0AAF0KF85</accession>
<protein>
    <submittedName>
        <fullName evidence="2">Uncharacterized protein</fullName>
    </submittedName>
</protein>
<reference evidence="2" key="1">
    <citation type="submission" date="2023-05" db="EMBL/GenBank/DDBJ databases">
        <title>Complete genome sequence of Agrobacterium larrymoorei CFBP5477.</title>
        <authorList>
            <person name="Yen H.-C."/>
            <person name="Chou L."/>
            <person name="Lin Y.-C."/>
            <person name="Lai E.-M."/>
            <person name="Kuo C.-H."/>
        </authorList>
    </citation>
    <scope>NUCLEOTIDE SEQUENCE</scope>
    <source>
        <strain evidence="2">CFBP5477</strain>
    </source>
</reference>
<organism evidence="2 3">
    <name type="scientific">Agrobacterium larrymoorei</name>
    <dbReference type="NCBI Taxonomy" id="160699"/>
    <lineage>
        <taxon>Bacteria</taxon>
        <taxon>Pseudomonadati</taxon>
        <taxon>Pseudomonadota</taxon>
        <taxon>Alphaproteobacteria</taxon>
        <taxon>Hyphomicrobiales</taxon>
        <taxon>Rhizobiaceae</taxon>
        <taxon>Rhizobium/Agrobacterium group</taxon>
        <taxon>Agrobacterium</taxon>
    </lineage>
</organism>
<dbReference type="AlphaFoldDB" id="A0AAF0KF85"/>
<evidence type="ECO:0000313" key="2">
    <source>
        <dbReference type="EMBL" id="WHA42791.1"/>
    </source>
</evidence>
<gene>
    <name evidence="2" type="ORF">CFBP5477_016080</name>
</gene>
<proteinExistence type="predicted"/>
<dbReference type="RefSeq" id="WP_197736750.1">
    <property type="nucleotide sequence ID" value="NZ_CP124734.1"/>
</dbReference>
<evidence type="ECO:0000313" key="3">
    <source>
        <dbReference type="Proteomes" id="UP000298664"/>
    </source>
</evidence>
<name>A0AAF0KF85_9HYPH</name>
<dbReference type="EMBL" id="CP124734">
    <property type="protein sequence ID" value="WHA42791.1"/>
    <property type="molecule type" value="Genomic_DNA"/>
</dbReference>